<dbReference type="AlphaFoldDB" id="A0A377J964"/>
<gene>
    <name evidence="1" type="ORF">NCTC11645_03278</name>
</gene>
<dbReference type="RefSeq" id="WP_050778553.1">
    <property type="nucleotide sequence ID" value="NZ_CABMOB010000001.1"/>
</dbReference>
<organism evidence="1 2">
    <name type="scientific">Grimontia hollisae</name>
    <name type="common">Vibrio hollisae</name>
    <dbReference type="NCBI Taxonomy" id="673"/>
    <lineage>
        <taxon>Bacteria</taxon>
        <taxon>Pseudomonadati</taxon>
        <taxon>Pseudomonadota</taxon>
        <taxon>Gammaproteobacteria</taxon>
        <taxon>Vibrionales</taxon>
        <taxon>Vibrionaceae</taxon>
        <taxon>Grimontia</taxon>
    </lineage>
</organism>
<proteinExistence type="predicted"/>
<dbReference type="GeneID" id="58894383"/>
<dbReference type="KEGG" id="gho:AL542_00665"/>
<accession>A0A377J964</accession>
<evidence type="ECO:0000313" key="2">
    <source>
        <dbReference type="Proteomes" id="UP000254512"/>
    </source>
</evidence>
<protein>
    <submittedName>
        <fullName evidence="1">Uncharacterized protein</fullName>
    </submittedName>
</protein>
<dbReference type="EMBL" id="UGHD01000003">
    <property type="protein sequence ID" value="STO98293.1"/>
    <property type="molecule type" value="Genomic_DNA"/>
</dbReference>
<evidence type="ECO:0000313" key="1">
    <source>
        <dbReference type="EMBL" id="STO98293.1"/>
    </source>
</evidence>
<dbReference type="Proteomes" id="UP000254512">
    <property type="component" value="Unassembled WGS sequence"/>
</dbReference>
<sequence>MSEPAKATCARERSGSGEKVQLEINVQVLERLFTNGQLCAAEFSCLNPASKKAVQALCLNTCMSRYCREQTIALSVSPDLLIENKNITY</sequence>
<reference evidence="1 2" key="1">
    <citation type="submission" date="2018-06" db="EMBL/GenBank/DDBJ databases">
        <authorList>
            <consortium name="Pathogen Informatics"/>
            <person name="Doyle S."/>
        </authorList>
    </citation>
    <scope>NUCLEOTIDE SEQUENCE [LARGE SCALE GENOMIC DNA]</scope>
    <source>
        <strain evidence="1 2">NCTC11645</strain>
    </source>
</reference>
<name>A0A377J964_GRIHO</name>